<dbReference type="PROSITE" id="PS00875">
    <property type="entry name" value="T2SP_D"/>
    <property type="match status" value="1"/>
</dbReference>
<name>A0A119VNZ4_9BURK</name>
<evidence type="ECO:0000256" key="1">
    <source>
        <dbReference type="ARBA" id="ARBA00014124"/>
    </source>
</evidence>
<comment type="similarity">
    <text evidence="5">Belongs to the bacterial secretin family.</text>
</comment>
<dbReference type="PANTHER" id="PTHR30332:SF17">
    <property type="entry name" value="TYPE IV PILIATION SYSTEM PROTEIN DR_0774-RELATED"/>
    <property type="match status" value="1"/>
</dbReference>
<accession>A0A119VNZ4</accession>
<dbReference type="EMBL" id="LPLZ01000017">
    <property type="protein sequence ID" value="KWN22009.1"/>
    <property type="molecule type" value="Genomic_DNA"/>
</dbReference>
<dbReference type="NCBIfam" id="TIGR02519">
    <property type="entry name" value="pilus_MshL"/>
    <property type="match status" value="1"/>
</dbReference>
<keyword evidence="2" id="KW-0178">Competence</keyword>
<evidence type="ECO:0000256" key="5">
    <source>
        <dbReference type="RuleBase" id="RU004003"/>
    </source>
</evidence>
<evidence type="ECO:0000313" key="8">
    <source>
        <dbReference type="Proteomes" id="UP000068016"/>
    </source>
</evidence>
<dbReference type="PANTHER" id="PTHR30332">
    <property type="entry name" value="PROBABLE GENERAL SECRETION PATHWAY PROTEIN D"/>
    <property type="match status" value="1"/>
</dbReference>
<proteinExistence type="inferred from homology"/>
<sequence length="535" mass="55653">MLVAGLGGWLAGCTHWPNSADHMPDAGQRQMQQVEQTAVDSSHDAFARLEGMRQHLESTTAQATQAAAVPTTMDPRFDKLVDINMTNAPVADLLTALADQLHMNVLIDPNVLKLTQHGTLLMHRVSARSVLANIFGMFDIDGQVKDKLIVVSLMAHQTFNIEMLGGKSQLNIDDGGDVFGGAGKGSGSSALKGNTIITGEVGSKIDRYEELTKAVQSIVAGPAGSGKAGDEGLVTLDRPTGTLFVSARPSRLKAAAEFIERMHAVRGRQVQIEAQLINVQLSDAFNWGVDWNLLTKNLAGRLGTGASTIASVTSPLTGGLAGARAVTIPAETLGATTGNGNGLAYTGSVFSAAVQALRTFGGVRMLSNPVVRLSNGVPAYLSVGTNYRYISKISSSVSNSGGGASTTSVDVETDSLFSGVVVGVSAFVSETGKIELFVHPMQTAVDAASLKQVLVGNTGSAITLPVVDVKGLTTTLSLNSGDTVIIGGLINQQANSSNNGLPGLADVPVVGNLFDAVSKQQSNQELIIVLRARVL</sequence>
<comment type="caution">
    <text evidence="7">The sequence shown here is derived from an EMBL/GenBank/DDBJ whole genome shotgun (WGS) entry which is preliminary data.</text>
</comment>
<dbReference type="AlphaFoldDB" id="A0A119VNZ4"/>
<dbReference type="GO" id="GO:0009306">
    <property type="term" value="P:protein secretion"/>
    <property type="evidence" value="ECO:0007669"/>
    <property type="project" value="InterPro"/>
</dbReference>
<dbReference type="GO" id="GO:0015627">
    <property type="term" value="C:type II protein secretion system complex"/>
    <property type="evidence" value="ECO:0007669"/>
    <property type="project" value="TreeGrafter"/>
</dbReference>
<evidence type="ECO:0000256" key="4">
    <source>
        <dbReference type="ARBA" id="ARBA00025897"/>
    </source>
</evidence>
<dbReference type="Pfam" id="PF00263">
    <property type="entry name" value="Secretin"/>
    <property type="match status" value="1"/>
</dbReference>
<comment type="subunit">
    <text evidence="4">Homododecamer. Tetramer of trimer.</text>
</comment>
<evidence type="ECO:0000313" key="7">
    <source>
        <dbReference type="EMBL" id="KWN22009.1"/>
    </source>
</evidence>
<feature type="domain" description="Type II/III secretion system secretin-like" evidence="6">
    <location>
        <begin position="356"/>
        <end position="535"/>
    </location>
</feature>
<evidence type="ECO:0000256" key="2">
    <source>
        <dbReference type="ARBA" id="ARBA00023287"/>
    </source>
</evidence>
<dbReference type="GO" id="GO:0030420">
    <property type="term" value="P:establishment of competence for transformation"/>
    <property type="evidence" value="ECO:0007669"/>
    <property type="project" value="UniProtKB-KW"/>
</dbReference>
<organism evidence="7 8">
    <name type="scientific">Burkholderia territorii</name>
    <dbReference type="NCBI Taxonomy" id="1503055"/>
    <lineage>
        <taxon>Bacteria</taxon>
        <taxon>Pseudomonadati</taxon>
        <taxon>Pseudomonadota</taxon>
        <taxon>Betaproteobacteria</taxon>
        <taxon>Burkholderiales</taxon>
        <taxon>Burkholderiaceae</taxon>
        <taxon>Burkholderia</taxon>
        <taxon>Burkholderia cepacia complex</taxon>
    </lineage>
</organism>
<protein>
    <recommendedName>
        <fullName evidence="1">Type IV pilus biogenesis and competence protein PilQ</fullName>
    </recommendedName>
</protein>
<dbReference type="InterPro" id="IPR004846">
    <property type="entry name" value="T2SS/T3SS_dom"/>
</dbReference>
<evidence type="ECO:0000256" key="3">
    <source>
        <dbReference type="ARBA" id="ARBA00024678"/>
    </source>
</evidence>
<dbReference type="Proteomes" id="UP000068016">
    <property type="component" value="Unassembled WGS sequence"/>
</dbReference>
<dbReference type="InterPro" id="IPR050810">
    <property type="entry name" value="Bact_Secretion_Sys_Channel"/>
</dbReference>
<dbReference type="InterPro" id="IPR013358">
    <property type="entry name" value="Pilus_biogenesis_MshL"/>
</dbReference>
<dbReference type="InterPro" id="IPR001775">
    <property type="entry name" value="GspD/PilQ"/>
</dbReference>
<comment type="function">
    <text evidence="3">Required for type IV pilus biogenesis and competence. Could function as a pore for exit of the pilus but also as a channel for entry of heme and antimicrobial agents and uptake of transforming DNA.</text>
</comment>
<reference evidence="7 8" key="1">
    <citation type="submission" date="2015-11" db="EMBL/GenBank/DDBJ databases">
        <title>Expanding the genomic diversity of Burkholderia species for the development of highly accurate diagnostics.</title>
        <authorList>
            <person name="Sahl J."/>
            <person name="Keim P."/>
            <person name="Wagner D."/>
        </authorList>
    </citation>
    <scope>NUCLEOTIDE SEQUENCE [LARGE SCALE GENOMIC DNA]</scope>
    <source>
        <strain evidence="7 8">MSMB793WGS</strain>
    </source>
</reference>
<dbReference type="PRINTS" id="PR00811">
    <property type="entry name" value="BCTERIALGSPD"/>
</dbReference>
<dbReference type="InterPro" id="IPR004845">
    <property type="entry name" value="T2SS_GspD_CS"/>
</dbReference>
<gene>
    <name evidence="7" type="ORF">WT83_04880</name>
</gene>
<evidence type="ECO:0000259" key="6">
    <source>
        <dbReference type="Pfam" id="PF00263"/>
    </source>
</evidence>